<dbReference type="EMBL" id="HBEF01007530">
    <property type="protein sequence ID" value="CAD8332590.1"/>
    <property type="molecule type" value="Transcribed_RNA"/>
</dbReference>
<dbReference type="InterPro" id="IPR011990">
    <property type="entry name" value="TPR-like_helical_dom_sf"/>
</dbReference>
<dbReference type="Gene3D" id="1.25.40.10">
    <property type="entry name" value="Tetratricopeptide repeat domain"/>
    <property type="match status" value="1"/>
</dbReference>
<dbReference type="InterPro" id="IPR002885">
    <property type="entry name" value="PPR_rpt"/>
</dbReference>
<name>A0A7R9WT50_9STRA</name>
<protein>
    <recommendedName>
        <fullName evidence="2">Pentacotripeptide-repeat region of PRORP domain-containing protein</fullName>
    </recommendedName>
</protein>
<evidence type="ECO:0008006" key="2">
    <source>
        <dbReference type="Google" id="ProtNLM"/>
    </source>
</evidence>
<dbReference type="Pfam" id="PF13812">
    <property type="entry name" value="PPR_3"/>
    <property type="match status" value="1"/>
</dbReference>
<proteinExistence type="predicted"/>
<dbReference type="AlphaFoldDB" id="A0A7R9WT50"/>
<gene>
    <name evidence="1" type="ORF">CAUS1442_LOCUS4691</name>
</gene>
<sequence length="197" mass="22254">MPFKNLEEGGSAAKVETLFQIQEALYQQSGFNKDLKPNLRLFNSIMSVFARSNDIKKSKRAKRILDKMQAADDVEPDTITYYLVLKACANTRGDAEESLEAFQIALDTLNDFRARFGTDSRCFSMFLRACGNLMPPSRKRDAVIQSIFQKCCDDGLVSEFVLREFGRSSSEELQLQVLGGFLEDGVRLPKGWTRNVT</sequence>
<accession>A0A7R9WT50</accession>
<organism evidence="1">
    <name type="scientific">Craspedostauros australis</name>
    <dbReference type="NCBI Taxonomy" id="1486917"/>
    <lineage>
        <taxon>Eukaryota</taxon>
        <taxon>Sar</taxon>
        <taxon>Stramenopiles</taxon>
        <taxon>Ochrophyta</taxon>
        <taxon>Bacillariophyta</taxon>
        <taxon>Bacillariophyceae</taxon>
        <taxon>Bacillariophycidae</taxon>
        <taxon>Naviculales</taxon>
        <taxon>Naviculaceae</taxon>
        <taxon>Craspedostauros</taxon>
    </lineage>
</organism>
<evidence type="ECO:0000313" key="1">
    <source>
        <dbReference type="EMBL" id="CAD8332590.1"/>
    </source>
</evidence>
<reference evidence="1" key="1">
    <citation type="submission" date="2021-01" db="EMBL/GenBank/DDBJ databases">
        <authorList>
            <person name="Corre E."/>
            <person name="Pelletier E."/>
            <person name="Niang G."/>
            <person name="Scheremetjew M."/>
            <person name="Finn R."/>
            <person name="Kale V."/>
            <person name="Holt S."/>
            <person name="Cochrane G."/>
            <person name="Meng A."/>
            <person name="Brown T."/>
            <person name="Cohen L."/>
        </authorList>
    </citation>
    <scope>NUCLEOTIDE SEQUENCE</scope>
    <source>
        <strain evidence="1">CCMP3328</strain>
    </source>
</reference>